<dbReference type="PANTHER" id="PTHR23415">
    <property type="entry name" value="CYCLIN-DEPENDENT KINASES REGULATORY SUBUNIT/60S RIBOSOME SUBUNIT BIOGENESIS PROTEIN NIP7"/>
    <property type="match status" value="1"/>
</dbReference>
<sequence>MQLNCNYSLIKLFLFIFTGNMSRSQIYYSNVYMDDQYEYRHVVLPQVMAKYVPKSHLISEDEWRQLGVQQSRGWIQYMIHEPEPHILLFRRPLSRH</sequence>
<keyword evidence="9" id="KW-1185">Reference proteome</keyword>
<dbReference type="OMA" id="MHEPEPH"/>
<dbReference type="Ensembl" id="ENSPFOT00000030681.1">
    <property type="protein sequence ID" value="ENSPFOP00000023627.1"/>
    <property type="gene ID" value="ENSPFOG00000022171.1"/>
</dbReference>
<dbReference type="Pfam" id="PF01111">
    <property type="entry name" value="CKS"/>
    <property type="match status" value="1"/>
</dbReference>
<accession>A0A096LWT6</accession>
<reference evidence="8" key="2">
    <citation type="submission" date="2025-08" db="UniProtKB">
        <authorList>
            <consortium name="Ensembl"/>
        </authorList>
    </citation>
    <scope>IDENTIFICATION</scope>
</reference>
<dbReference type="EMBL" id="AYCK01007603">
    <property type="status" value="NOT_ANNOTATED_CDS"/>
    <property type="molecule type" value="Genomic_DNA"/>
</dbReference>
<evidence type="ECO:0000256" key="5">
    <source>
        <dbReference type="ARBA" id="ARBA00023306"/>
    </source>
</evidence>
<name>A0A096LWT6_POEFO</name>
<dbReference type="Proteomes" id="UP000028760">
    <property type="component" value="Unassembled WGS sequence"/>
</dbReference>
<comment type="function">
    <text evidence="1 6">Binds to the catalytic subunit of the cyclin dependent kinases and is essential for their biological function.</text>
</comment>
<evidence type="ECO:0000313" key="8">
    <source>
        <dbReference type="Ensembl" id="ENSPFOP00000023627.1"/>
    </source>
</evidence>
<protein>
    <recommendedName>
        <fullName evidence="6">Cyclin-dependent kinases regulatory subunit</fullName>
    </recommendedName>
</protein>
<evidence type="ECO:0000256" key="2">
    <source>
        <dbReference type="ARBA" id="ARBA00007782"/>
    </source>
</evidence>
<dbReference type="GeneTree" id="ENSGT00950000182971"/>
<feature type="signal peptide" evidence="7">
    <location>
        <begin position="1"/>
        <end position="24"/>
    </location>
</feature>
<dbReference type="eggNOG" id="KOG3484">
    <property type="taxonomic scope" value="Eukaryota"/>
</dbReference>
<dbReference type="STRING" id="48698.ENSPFOP00000023627"/>
<dbReference type="PROSITE" id="PS00945">
    <property type="entry name" value="CKS_2"/>
    <property type="match status" value="1"/>
</dbReference>
<evidence type="ECO:0000256" key="6">
    <source>
        <dbReference type="RuleBase" id="RU311113"/>
    </source>
</evidence>
<evidence type="ECO:0000256" key="7">
    <source>
        <dbReference type="SAM" id="SignalP"/>
    </source>
</evidence>
<reference evidence="8" key="3">
    <citation type="submission" date="2025-09" db="UniProtKB">
        <authorList>
            <consortium name="Ensembl"/>
        </authorList>
    </citation>
    <scope>IDENTIFICATION</scope>
</reference>
<comment type="subunit">
    <text evidence="3">Forms a homohexamer that can probably bind six kinase subunits.</text>
</comment>
<dbReference type="SMART" id="SM01084">
    <property type="entry name" value="CKS"/>
    <property type="match status" value="1"/>
</dbReference>
<dbReference type="FunFam" id="3.30.170.10:FF:000001">
    <property type="entry name" value="Cyclin-dependent kinases regulatory subunit"/>
    <property type="match status" value="1"/>
</dbReference>
<dbReference type="KEGG" id="pfor:103142749"/>
<organism evidence="8 9">
    <name type="scientific">Poecilia formosa</name>
    <name type="common">Amazon molly</name>
    <name type="synonym">Limia formosa</name>
    <dbReference type="NCBI Taxonomy" id="48698"/>
    <lineage>
        <taxon>Eukaryota</taxon>
        <taxon>Metazoa</taxon>
        <taxon>Chordata</taxon>
        <taxon>Craniata</taxon>
        <taxon>Vertebrata</taxon>
        <taxon>Euteleostomi</taxon>
        <taxon>Actinopterygii</taxon>
        <taxon>Neopterygii</taxon>
        <taxon>Teleostei</taxon>
        <taxon>Neoteleostei</taxon>
        <taxon>Acanthomorphata</taxon>
        <taxon>Ovalentaria</taxon>
        <taxon>Atherinomorphae</taxon>
        <taxon>Cyprinodontiformes</taxon>
        <taxon>Poeciliidae</taxon>
        <taxon>Poeciliinae</taxon>
        <taxon>Poecilia</taxon>
    </lineage>
</organism>
<evidence type="ECO:0000313" key="9">
    <source>
        <dbReference type="Proteomes" id="UP000028760"/>
    </source>
</evidence>
<proteinExistence type="inferred from homology"/>
<dbReference type="GO" id="GO:0051301">
    <property type="term" value="P:cell division"/>
    <property type="evidence" value="ECO:0007669"/>
    <property type="project" value="UniProtKB-UniRule"/>
</dbReference>
<evidence type="ECO:0000256" key="4">
    <source>
        <dbReference type="ARBA" id="ARBA00022618"/>
    </source>
</evidence>
<evidence type="ECO:0000256" key="1">
    <source>
        <dbReference type="ARBA" id="ARBA00002449"/>
    </source>
</evidence>
<dbReference type="PRINTS" id="PR00296">
    <property type="entry name" value="CYCLINKINASE"/>
</dbReference>
<dbReference type="InterPro" id="IPR000789">
    <property type="entry name" value="Cyclin-dep_kinase_reg-sub"/>
</dbReference>
<dbReference type="InterPro" id="IPR036858">
    <property type="entry name" value="Cyclin-dep_kinase_reg-sub_sf"/>
</dbReference>
<dbReference type="Gene3D" id="3.30.170.10">
    <property type="entry name" value="Cyclin-dependent kinase, regulatory subunit"/>
    <property type="match status" value="1"/>
</dbReference>
<feature type="chain" id="PRO_5001919507" description="Cyclin-dependent kinases regulatory subunit" evidence="7">
    <location>
        <begin position="25"/>
        <end position="96"/>
    </location>
</feature>
<keyword evidence="4 6" id="KW-0132">Cell division</keyword>
<dbReference type="SUPFAM" id="SSF55637">
    <property type="entry name" value="Cell cycle regulatory proteins"/>
    <property type="match status" value="1"/>
</dbReference>
<dbReference type="AlphaFoldDB" id="A0A096LWT6"/>
<gene>
    <name evidence="8" type="primary">CKS2</name>
</gene>
<evidence type="ECO:0000256" key="3">
    <source>
        <dbReference type="ARBA" id="ARBA00011253"/>
    </source>
</evidence>
<comment type="similarity">
    <text evidence="2 6">Belongs to the CKS family.</text>
</comment>
<keyword evidence="5 6" id="KW-0131">Cell cycle</keyword>
<keyword evidence="7" id="KW-0732">Signal</keyword>
<reference evidence="9" key="1">
    <citation type="submission" date="2013-10" db="EMBL/GenBank/DDBJ databases">
        <authorList>
            <person name="Schartl M."/>
            <person name="Warren W."/>
        </authorList>
    </citation>
    <scope>NUCLEOTIDE SEQUENCE [LARGE SCALE GENOMIC DNA]</scope>
    <source>
        <strain evidence="9">female</strain>
    </source>
</reference>
<dbReference type="GO" id="GO:0016538">
    <property type="term" value="F:cyclin-dependent protein serine/threonine kinase regulator activity"/>
    <property type="evidence" value="ECO:0007669"/>
    <property type="project" value="InterPro"/>
</dbReference>